<evidence type="ECO:0000313" key="2">
    <source>
        <dbReference type="EMBL" id="KHL24212.1"/>
    </source>
</evidence>
<proteinExistence type="predicted"/>
<gene>
    <name evidence="2" type="ORF">PK98_14555</name>
</gene>
<keyword evidence="1" id="KW-1133">Transmembrane helix</keyword>
<feature type="transmembrane region" description="Helical" evidence="1">
    <location>
        <begin position="115"/>
        <end position="134"/>
    </location>
</feature>
<dbReference type="Proteomes" id="UP000030988">
    <property type="component" value="Unassembled WGS sequence"/>
</dbReference>
<keyword evidence="3" id="KW-1185">Reference proteome</keyword>
<comment type="caution">
    <text evidence="2">The sequence shown here is derived from an EMBL/GenBank/DDBJ whole genome shotgun (WGS) entry which is preliminary data.</text>
</comment>
<keyword evidence="1" id="KW-0812">Transmembrane</keyword>
<keyword evidence="1" id="KW-0472">Membrane</keyword>
<feature type="transmembrane region" description="Helical" evidence="1">
    <location>
        <begin position="41"/>
        <end position="63"/>
    </location>
</feature>
<feature type="transmembrane region" description="Helical" evidence="1">
    <location>
        <begin position="140"/>
        <end position="157"/>
    </location>
</feature>
<dbReference type="AlphaFoldDB" id="A0A0B2BW94"/>
<evidence type="ECO:0000256" key="1">
    <source>
        <dbReference type="SAM" id="Phobius"/>
    </source>
</evidence>
<evidence type="ECO:0000313" key="3">
    <source>
        <dbReference type="Proteomes" id="UP000030988"/>
    </source>
</evidence>
<reference evidence="2 3" key="1">
    <citation type="submission" date="2014-11" db="EMBL/GenBank/DDBJ databases">
        <title>Draft genome sequence of Kirrobacter mercurialis.</title>
        <authorList>
            <person name="Coil D.A."/>
            <person name="Eisen J.A."/>
        </authorList>
    </citation>
    <scope>NUCLEOTIDE SEQUENCE [LARGE SCALE GENOMIC DNA]</scope>
    <source>
        <strain evidence="2 3">Coronado</strain>
    </source>
</reference>
<feature type="transmembrane region" description="Helical" evidence="1">
    <location>
        <begin position="6"/>
        <end position="29"/>
    </location>
</feature>
<organism evidence="2 3">
    <name type="scientific">Croceibacterium mercuriale</name>
    <dbReference type="NCBI Taxonomy" id="1572751"/>
    <lineage>
        <taxon>Bacteria</taxon>
        <taxon>Pseudomonadati</taxon>
        <taxon>Pseudomonadota</taxon>
        <taxon>Alphaproteobacteria</taxon>
        <taxon>Sphingomonadales</taxon>
        <taxon>Erythrobacteraceae</taxon>
        <taxon>Croceibacterium</taxon>
    </lineage>
</organism>
<sequence length="383" mass="41615">MVGSLLTGLFLIKLTYAGAALGIVLLTMVTTRKFSDWRYPLMLFGLFASVALAIELSTGLIHLYLSDVQMTASVTTNLLRPDFAVRLLFYCATGAVAVLMVGLINEWDQRRFHVWVPRTLLSLAIVMAGVVIGIQNHPELENPLLAVAVLIAGYPSLRFLNSRAAQDAPATKTTFDNGAANGIAKLLAGRACIIGFVAMAAGPVAQDVAAIAWVAVAPRASGSEVAWLAETPLSDLTLFATEPTKRGTAVPGTSVRDDVDLIGVIGDGVALIRPHVRGRDDAVVLPLTFSNPYPVLLGLLPVRHELAWWHADRTFSRSIKPNADLLLSGVDFVMLPKRYTNYSNVAAFRDAYAPEIARDFRVADENATWLLFARNRCQMRLRC</sequence>
<accession>A0A0B2BW94</accession>
<dbReference type="EMBL" id="JTDN01000003">
    <property type="protein sequence ID" value="KHL24212.1"/>
    <property type="molecule type" value="Genomic_DNA"/>
</dbReference>
<protein>
    <submittedName>
        <fullName evidence="2">Uncharacterized protein</fullName>
    </submittedName>
</protein>
<name>A0A0B2BW94_9SPHN</name>
<feature type="transmembrane region" description="Helical" evidence="1">
    <location>
        <begin position="83"/>
        <end position="103"/>
    </location>
</feature>